<organism evidence="1 2">
    <name type="scientific">Bonamia ostreae</name>
    <dbReference type="NCBI Taxonomy" id="126728"/>
    <lineage>
        <taxon>Eukaryota</taxon>
        <taxon>Sar</taxon>
        <taxon>Rhizaria</taxon>
        <taxon>Endomyxa</taxon>
        <taxon>Ascetosporea</taxon>
        <taxon>Haplosporida</taxon>
        <taxon>Bonamia</taxon>
    </lineage>
</organism>
<reference evidence="1 2" key="1">
    <citation type="journal article" date="2024" name="BMC Biol.">
        <title>Comparative genomics of Ascetosporea gives new insight into the evolutionary basis for animal parasitism in Rhizaria.</title>
        <authorList>
            <person name="Hiltunen Thoren M."/>
            <person name="Onut-Brannstrom I."/>
            <person name="Alfjorden A."/>
            <person name="Peckova H."/>
            <person name="Swords F."/>
            <person name="Hooper C."/>
            <person name="Holzer A.S."/>
            <person name="Bass D."/>
            <person name="Burki F."/>
        </authorList>
    </citation>
    <scope>NUCLEOTIDE SEQUENCE [LARGE SCALE GENOMIC DNA]</scope>
    <source>
        <strain evidence="1">20-A016</strain>
    </source>
</reference>
<dbReference type="Proteomes" id="UP001439008">
    <property type="component" value="Unassembled WGS sequence"/>
</dbReference>
<accession>A0ABV2AS26</accession>
<dbReference type="Pfam" id="PF08315">
    <property type="entry name" value="cwf18"/>
    <property type="match status" value="1"/>
</dbReference>
<dbReference type="InterPro" id="IPR013169">
    <property type="entry name" value="mRNA_splic_Cwf18-like"/>
</dbReference>
<evidence type="ECO:0000313" key="2">
    <source>
        <dbReference type="Proteomes" id="UP001439008"/>
    </source>
</evidence>
<name>A0ABV2AS26_9EUKA</name>
<dbReference type="EMBL" id="JBDODL010002906">
    <property type="protein sequence ID" value="MES1922472.1"/>
    <property type="molecule type" value="Genomic_DNA"/>
</dbReference>
<evidence type="ECO:0000313" key="1">
    <source>
        <dbReference type="EMBL" id="MES1922472.1"/>
    </source>
</evidence>
<comment type="caution">
    <text evidence="1">The sequence shown here is derived from an EMBL/GenBank/DDBJ whole genome shotgun (WGS) entry which is preliminary data.</text>
</comment>
<protein>
    <submittedName>
        <fullName evidence="1">Uncharacterized protein</fullName>
    </submittedName>
</protein>
<proteinExistence type="predicted"/>
<gene>
    <name evidence="1" type="ORF">MHBO_003989</name>
</gene>
<sequence>MVEKTISFKNYVPSKESLREDENGSKAKTVLSTETVEIPQKNKIENFEDLFRTAEEESENIRIVPKKANWDLKEELLEQFEELENRSNLILEELRGFDIIVCL</sequence>
<keyword evidence="2" id="KW-1185">Reference proteome</keyword>